<proteinExistence type="predicted"/>
<gene>
    <name evidence="2" type="ORF">Ana3638_20135</name>
</gene>
<dbReference type="Proteomes" id="UP000464314">
    <property type="component" value="Chromosome"/>
</dbReference>
<dbReference type="NCBIfam" id="TIGR03915">
    <property type="entry name" value="SAM_7_link_chp"/>
    <property type="match status" value="1"/>
</dbReference>
<feature type="domain" description="DUF4130" evidence="1">
    <location>
        <begin position="92"/>
        <end position="255"/>
    </location>
</feature>
<organism evidence="2 3">
    <name type="scientific">Anaerocolumna sedimenticola</name>
    <dbReference type="NCBI Taxonomy" id="2696063"/>
    <lineage>
        <taxon>Bacteria</taxon>
        <taxon>Bacillati</taxon>
        <taxon>Bacillota</taxon>
        <taxon>Clostridia</taxon>
        <taxon>Lachnospirales</taxon>
        <taxon>Lachnospiraceae</taxon>
        <taxon>Anaerocolumna</taxon>
    </lineage>
</organism>
<dbReference type="RefSeq" id="WP_161839626.1">
    <property type="nucleotide sequence ID" value="NZ_CP048000.1"/>
</dbReference>
<evidence type="ECO:0000259" key="1">
    <source>
        <dbReference type="Pfam" id="PF13566"/>
    </source>
</evidence>
<dbReference type="InterPro" id="IPR025404">
    <property type="entry name" value="DUF4130"/>
</dbReference>
<accession>A0A6P1TTP6</accession>
<reference evidence="2 3" key="1">
    <citation type="submission" date="2020-01" db="EMBL/GenBank/DDBJ databases">
        <title>Genome analysis of Anaerocolumna sp. CBA3638.</title>
        <authorList>
            <person name="Kim J."/>
            <person name="Roh S.W."/>
        </authorList>
    </citation>
    <scope>NUCLEOTIDE SEQUENCE [LARGE SCALE GENOMIC DNA]</scope>
    <source>
        <strain evidence="2 3">CBA3638</strain>
    </source>
</reference>
<dbReference type="InterPro" id="IPR023875">
    <property type="entry name" value="DNA_repair_put"/>
</dbReference>
<evidence type="ECO:0000313" key="2">
    <source>
        <dbReference type="EMBL" id="QHQ62805.1"/>
    </source>
</evidence>
<dbReference type="EMBL" id="CP048000">
    <property type="protein sequence ID" value="QHQ62805.1"/>
    <property type="molecule type" value="Genomic_DNA"/>
</dbReference>
<evidence type="ECO:0000313" key="3">
    <source>
        <dbReference type="Proteomes" id="UP000464314"/>
    </source>
</evidence>
<protein>
    <submittedName>
        <fullName evidence="2">DUF4130 domain-containing protein</fullName>
    </submittedName>
</protein>
<dbReference type="KEGG" id="anr:Ana3638_20135"/>
<sequence length="263" mass="31045">MNKKIFLCYDSIEGIFTAIYDAWSSRYGHDNIRIQVQNPDESNYNMELFTEYIYIKDSAEKAEKVAKAIKEKISLEAFDMVCHSVFSDDLQKGDKIYRFLILGFTMGSKVVSCLSKDAVLNIFNLNRNVFNESHHFLGFLRFKEIENHILLSKINPKNDILRLIAPHFSDRLNTENFVIYDERRKTAVIHRSGFSWVYVSGNDFDLDKFEELSEREEEFQLLWKTFFDSIAIEERKNDKLQKNNLPLRFRSNMLEFKDAPDVK</sequence>
<dbReference type="AlphaFoldDB" id="A0A6P1TTP6"/>
<keyword evidence="3" id="KW-1185">Reference proteome</keyword>
<name>A0A6P1TTP6_9FIRM</name>
<dbReference type="Pfam" id="PF13566">
    <property type="entry name" value="DUF4130"/>
    <property type="match status" value="1"/>
</dbReference>